<comment type="caution">
    <text evidence="3">The sequence shown here is derived from an EMBL/GenBank/DDBJ whole genome shotgun (WGS) entry which is preliminary data.</text>
</comment>
<dbReference type="PANTHER" id="PTHR47723">
    <property type="entry name" value="OS05G0353850 PROTEIN"/>
    <property type="match status" value="1"/>
</dbReference>
<sequence>MCADMLARQANLSKGPLVVHNSIPSFLKPCFFADLVGVQYGREMSGLCGVALYALGPWVRGWLSSWKSSSLSLAGRITLSKSMAATILVYSMQTTMLSSKGCDEVEKKSRAFIWGDSDNKGHSSVRVLRAKYKCVDDLIPKVGHINTSSRLWKGIADSWKYVQDGMVWLIGDDRVAADFVSASGGWEWGKFDFLLPNEICNLVVVVSLPSNVVRGDHLAWKHSMEKVRSFLWLCGNDHLLTNVVRKRRGIAATDVCAHCNDAFEDLLQTLRDCVKARCIWSILNAKIFDSSHVSNVDPVHAILKLSEKPSNGWVKFNVNAARRENMNLTACGGVARDSDGRFLIGFMRKLGDGSMLNAELWGIVSALVVAWRSGFKKVLVELDCLLAISCDWEVQVVHTHRDGNLVADALASHAFSYSMDLNILHEAPIFLFHVLHANIKGMGSYRFCMG</sequence>
<dbReference type="GO" id="GO:0004523">
    <property type="term" value="F:RNA-DNA hybrid ribonuclease activity"/>
    <property type="evidence" value="ECO:0007669"/>
    <property type="project" value="InterPro"/>
</dbReference>
<dbReference type="SUPFAM" id="SSF53098">
    <property type="entry name" value="Ribonuclease H-like"/>
    <property type="match status" value="1"/>
</dbReference>
<protein>
    <submittedName>
        <fullName evidence="3">Reverse transcriptase</fullName>
    </submittedName>
</protein>
<accession>A0A834XEB9</accession>
<keyword evidence="3" id="KW-0808">Transferase</keyword>
<dbReference type="PANTHER" id="PTHR47723:SF19">
    <property type="entry name" value="POLYNUCLEOTIDYL TRANSFERASE, RIBONUCLEASE H-LIKE SUPERFAMILY PROTEIN"/>
    <property type="match status" value="1"/>
</dbReference>
<dbReference type="GO" id="GO:0003676">
    <property type="term" value="F:nucleic acid binding"/>
    <property type="evidence" value="ECO:0007669"/>
    <property type="project" value="InterPro"/>
</dbReference>
<dbReference type="Gene3D" id="3.30.420.10">
    <property type="entry name" value="Ribonuclease H-like superfamily/Ribonuclease H"/>
    <property type="match status" value="1"/>
</dbReference>
<proteinExistence type="predicted"/>
<keyword evidence="4" id="KW-1185">Reference proteome</keyword>
<dbReference type="InterPro" id="IPR026960">
    <property type="entry name" value="RVT-Znf"/>
</dbReference>
<gene>
    <name evidence="3" type="ORF">G2W53_004764</name>
</gene>
<organism evidence="3 4">
    <name type="scientific">Senna tora</name>
    <dbReference type="NCBI Taxonomy" id="362788"/>
    <lineage>
        <taxon>Eukaryota</taxon>
        <taxon>Viridiplantae</taxon>
        <taxon>Streptophyta</taxon>
        <taxon>Embryophyta</taxon>
        <taxon>Tracheophyta</taxon>
        <taxon>Spermatophyta</taxon>
        <taxon>Magnoliopsida</taxon>
        <taxon>eudicotyledons</taxon>
        <taxon>Gunneridae</taxon>
        <taxon>Pentapetalae</taxon>
        <taxon>rosids</taxon>
        <taxon>fabids</taxon>
        <taxon>Fabales</taxon>
        <taxon>Fabaceae</taxon>
        <taxon>Caesalpinioideae</taxon>
        <taxon>Cassia clade</taxon>
        <taxon>Senna</taxon>
    </lineage>
</organism>
<dbReference type="CDD" id="cd06222">
    <property type="entry name" value="RNase_H_like"/>
    <property type="match status" value="1"/>
</dbReference>
<name>A0A834XEB9_9FABA</name>
<evidence type="ECO:0000313" key="4">
    <source>
        <dbReference type="Proteomes" id="UP000634136"/>
    </source>
</evidence>
<dbReference type="EMBL" id="JAAIUW010000002">
    <property type="protein sequence ID" value="KAF7842466.1"/>
    <property type="molecule type" value="Genomic_DNA"/>
</dbReference>
<dbReference type="AlphaFoldDB" id="A0A834XEB9"/>
<keyword evidence="3" id="KW-0695">RNA-directed DNA polymerase</keyword>
<dbReference type="Pfam" id="PF13966">
    <property type="entry name" value="zf-RVT"/>
    <property type="match status" value="1"/>
</dbReference>
<dbReference type="InterPro" id="IPR053151">
    <property type="entry name" value="RNase_H-like"/>
</dbReference>
<dbReference type="Pfam" id="PF13456">
    <property type="entry name" value="RVT_3"/>
    <property type="match status" value="1"/>
</dbReference>
<dbReference type="InterPro" id="IPR002156">
    <property type="entry name" value="RNaseH_domain"/>
</dbReference>
<feature type="domain" description="Reverse transcriptase zinc-binding" evidence="2">
    <location>
        <begin position="217"/>
        <end position="280"/>
    </location>
</feature>
<keyword evidence="3" id="KW-0548">Nucleotidyltransferase</keyword>
<dbReference type="OrthoDB" id="685750at2759"/>
<evidence type="ECO:0000313" key="3">
    <source>
        <dbReference type="EMBL" id="KAF7842466.1"/>
    </source>
</evidence>
<dbReference type="InterPro" id="IPR012337">
    <property type="entry name" value="RNaseH-like_sf"/>
</dbReference>
<dbReference type="GO" id="GO:0003964">
    <property type="term" value="F:RNA-directed DNA polymerase activity"/>
    <property type="evidence" value="ECO:0007669"/>
    <property type="project" value="UniProtKB-KW"/>
</dbReference>
<feature type="domain" description="RNase H type-1" evidence="1">
    <location>
        <begin position="317"/>
        <end position="385"/>
    </location>
</feature>
<evidence type="ECO:0000259" key="1">
    <source>
        <dbReference type="Pfam" id="PF13456"/>
    </source>
</evidence>
<reference evidence="3" key="1">
    <citation type="submission" date="2020-09" db="EMBL/GenBank/DDBJ databases">
        <title>Genome-Enabled Discovery of Anthraquinone Biosynthesis in Senna tora.</title>
        <authorList>
            <person name="Kang S.-H."/>
            <person name="Pandey R.P."/>
            <person name="Lee C.-M."/>
            <person name="Sim J.-S."/>
            <person name="Jeong J.-T."/>
            <person name="Choi B.-S."/>
            <person name="Jung M."/>
            <person name="Ginzburg D."/>
            <person name="Zhao K."/>
            <person name="Won S.Y."/>
            <person name="Oh T.-J."/>
            <person name="Yu Y."/>
            <person name="Kim N.-H."/>
            <person name="Lee O.R."/>
            <person name="Lee T.-H."/>
            <person name="Bashyal P."/>
            <person name="Kim T.-S."/>
            <person name="Lee W.-H."/>
            <person name="Kawkins C."/>
            <person name="Kim C.-K."/>
            <person name="Kim J.S."/>
            <person name="Ahn B.O."/>
            <person name="Rhee S.Y."/>
            <person name="Sohng J.K."/>
        </authorList>
    </citation>
    <scope>NUCLEOTIDE SEQUENCE</scope>
    <source>
        <tissue evidence="3">Leaf</tissue>
    </source>
</reference>
<evidence type="ECO:0000259" key="2">
    <source>
        <dbReference type="Pfam" id="PF13966"/>
    </source>
</evidence>
<dbReference type="InterPro" id="IPR036397">
    <property type="entry name" value="RNaseH_sf"/>
</dbReference>
<dbReference type="Proteomes" id="UP000634136">
    <property type="component" value="Unassembled WGS sequence"/>
</dbReference>
<dbReference type="InterPro" id="IPR044730">
    <property type="entry name" value="RNase_H-like_dom_plant"/>
</dbReference>